<name>D3Q511_STANL</name>
<accession>D3Q511</accession>
<proteinExistence type="predicted"/>
<keyword evidence="3" id="KW-1185">Reference proteome</keyword>
<evidence type="ECO:0000313" key="3">
    <source>
        <dbReference type="Proteomes" id="UP000000844"/>
    </source>
</evidence>
<dbReference type="EMBL" id="CP001778">
    <property type="protein sequence ID" value="ADD44060.1"/>
    <property type="molecule type" value="Genomic_DNA"/>
</dbReference>
<reference evidence="2 3" key="1">
    <citation type="journal article" date="2009" name="Stand. Genomic Sci.">
        <title>Complete genome sequence of Stackebrandtia nassauensis type strain (LLR-40K-21).</title>
        <authorList>
            <person name="Munk C."/>
            <person name="Lapidus A."/>
            <person name="Copeland A."/>
            <person name="Jando M."/>
            <person name="Mayilraj S."/>
            <person name="Glavina Del Rio T."/>
            <person name="Nolan M."/>
            <person name="Chen F."/>
            <person name="Lucas S."/>
            <person name="Tice H."/>
            <person name="Cheng J.F."/>
            <person name="Han C."/>
            <person name="Detter J.C."/>
            <person name="Bruce D."/>
            <person name="Goodwin L."/>
            <person name="Chain P."/>
            <person name="Pitluck S."/>
            <person name="Goker M."/>
            <person name="Ovchinikova G."/>
            <person name="Pati A."/>
            <person name="Ivanova N."/>
            <person name="Mavromatis K."/>
            <person name="Chen A."/>
            <person name="Palaniappan K."/>
            <person name="Land M."/>
            <person name="Hauser L."/>
            <person name="Chang Y.J."/>
            <person name="Jeffries C.D."/>
            <person name="Bristow J."/>
            <person name="Eisen J.A."/>
            <person name="Markowitz V."/>
            <person name="Hugenholtz P."/>
            <person name="Kyrpides N.C."/>
            <person name="Klenk H.P."/>
        </authorList>
    </citation>
    <scope>NUCLEOTIDE SEQUENCE [LARGE SCALE GENOMIC DNA]</scope>
    <source>
        <strain evidence="3">DSM 44728 / CIP 108903 / NRRL B-16338 / NBRC 102104 / LLR-40K-21</strain>
    </source>
</reference>
<dbReference type="OrthoDB" id="10018520at2"/>
<feature type="compositionally biased region" description="Basic and acidic residues" evidence="1">
    <location>
        <begin position="220"/>
        <end position="230"/>
    </location>
</feature>
<dbReference type="Proteomes" id="UP000000844">
    <property type="component" value="Chromosome"/>
</dbReference>
<feature type="compositionally biased region" description="Low complexity" evidence="1">
    <location>
        <begin position="166"/>
        <end position="177"/>
    </location>
</feature>
<gene>
    <name evidence="2" type="ordered locus">Snas_4414</name>
</gene>
<dbReference type="KEGG" id="sna:Snas_4414"/>
<feature type="region of interest" description="Disordered" evidence="1">
    <location>
        <begin position="164"/>
        <end position="240"/>
    </location>
</feature>
<protein>
    <submittedName>
        <fullName evidence="2">Uncharacterized protein</fullName>
    </submittedName>
</protein>
<dbReference type="AlphaFoldDB" id="D3Q511"/>
<dbReference type="RefSeq" id="WP_013019631.1">
    <property type="nucleotide sequence ID" value="NC_013947.1"/>
</dbReference>
<evidence type="ECO:0000256" key="1">
    <source>
        <dbReference type="SAM" id="MobiDB-lite"/>
    </source>
</evidence>
<organism evidence="2 3">
    <name type="scientific">Stackebrandtia nassauensis (strain DSM 44728 / CIP 108903 / NRRL B-16338 / NBRC 102104 / LLR-40K-21)</name>
    <dbReference type="NCBI Taxonomy" id="446470"/>
    <lineage>
        <taxon>Bacteria</taxon>
        <taxon>Bacillati</taxon>
        <taxon>Actinomycetota</taxon>
        <taxon>Actinomycetes</taxon>
        <taxon>Glycomycetales</taxon>
        <taxon>Glycomycetaceae</taxon>
        <taxon>Stackebrandtia</taxon>
    </lineage>
</organism>
<sequence length="332" mass="34739">MSELDDIKSEVEKTGTEITNAKTAAELTNTTTEEKIDEMNMLGLEGVVMTLQAVARDVQSAIGQLGDAHSQADEATTGLSGVTDKTRVSETVAALDKALQSLGNSGTLLQQANGNTENALTQAQHAEVEAVTTHVMTVMQAVGQAQTVAQATVTKAQAYRNKIEGSSKGLTSSTSRSPSPPPFQTEVVATPRGQPPTQDHEPVAKIGDPIQPPQGGPDDTSDHRAELKSADDEDSARSKASRFGRAFARNASDVAATSKDATDSASFSIDDGYDPHDYGNSTATTQADVRVPVISSYATDVKASDVVGTTVVLTVIAVEGVTRLIRKKGNAK</sequence>
<dbReference type="HOGENOM" id="CLU_836535_0_0_11"/>
<evidence type="ECO:0000313" key="2">
    <source>
        <dbReference type="EMBL" id="ADD44060.1"/>
    </source>
</evidence>